<reference evidence="4 5" key="1">
    <citation type="journal article" date="2009" name="Genome Res.">
        <title>Comparative genomics of the fungal pathogens Candida dubliniensis and Candida albicans.</title>
        <authorList>
            <person name="Jackson A.P."/>
            <person name="Gamble J.A."/>
            <person name="Yeomans T."/>
            <person name="Moran G.P."/>
            <person name="Saunders D."/>
            <person name="Harris D."/>
            <person name="Aslett M."/>
            <person name="Barrell J.F."/>
            <person name="Butler G."/>
            <person name="Citiulo F."/>
            <person name="Coleman D.C."/>
            <person name="de Groot P.W.J."/>
            <person name="Goodwin T.J."/>
            <person name="Quail M.A."/>
            <person name="McQuillan J."/>
            <person name="Munro C.A."/>
            <person name="Pain A."/>
            <person name="Poulter R.T."/>
            <person name="Rajandream M.A."/>
            <person name="Renauld H."/>
            <person name="Spiering M.J."/>
            <person name="Tivey A."/>
            <person name="Gow N.A.R."/>
            <person name="Barrell B."/>
            <person name="Sullivan D.J."/>
            <person name="Berriman M."/>
        </authorList>
    </citation>
    <scope>NUCLEOTIDE SEQUENCE [LARGE SCALE GENOMIC DNA]</scope>
    <source>
        <strain evidence="5">CD36 / ATCC MYA-646 / CBS 7987 / NCPF 3949 / NRRL Y-17841</strain>
    </source>
</reference>
<proteinExistence type="predicted"/>
<dbReference type="InterPro" id="IPR021006">
    <property type="entry name" value="Hda2/3"/>
</dbReference>
<dbReference type="GeneID" id="8047288"/>
<protein>
    <submittedName>
        <fullName evidence="4">Histone deacetylase complex subunit, putative</fullName>
    </submittedName>
</protein>
<feature type="region of interest" description="Disordered" evidence="2">
    <location>
        <begin position="45"/>
        <end position="68"/>
    </location>
</feature>
<dbReference type="KEGG" id="cdu:CD36_83670"/>
<name>B9WDX1_CANDC</name>
<dbReference type="CGD" id="CAL0000159630">
    <property type="gene designation" value="Cd36_83670"/>
</dbReference>
<dbReference type="HOGENOM" id="CLU_362083_0_0_1"/>
<dbReference type="Proteomes" id="UP000002605">
    <property type="component" value="Chromosome 3"/>
</dbReference>
<evidence type="ECO:0000313" key="3">
    <source>
        <dbReference type="CGD" id="CAL0000159630"/>
    </source>
</evidence>
<dbReference type="OrthoDB" id="4034449at2759"/>
<evidence type="ECO:0000256" key="1">
    <source>
        <dbReference type="SAM" id="Coils"/>
    </source>
</evidence>
<evidence type="ECO:0000313" key="4">
    <source>
        <dbReference type="EMBL" id="CAX42879.1"/>
    </source>
</evidence>
<organism evidence="4 5">
    <name type="scientific">Candida dubliniensis (strain CD36 / ATCC MYA-646 / CBS 7987 / NCPF 3949 / NRRL Y-17841)</name>
    <name type="common">Yeast</name>
    <dbReference type="NCBI Taxonomy" id="573826"/>
    <lineage>
        <taxon>Eukaryota</taxon>
        <taxon>Fungi</taxon>
        <taxon>Dikarya</taxon>
        <taxon>Ascomycota</taxon>
        <taxon>Saccharomycotina</taxon>
        <taxon>Pichiomycetes</taxon>
        <taxon>Debaryomycetaceae</taxon>
        <taxon>Candida/Lodderomyces clade</taxon>
        <taxon>Candida</taxon>
    </lineage>
</organism>
<dbReference type="eggNOG" id="ENOG502QU6B">
    <property type="taxonomic scope" value="Eukaryota"/>
</dbReference>
<dbReference type="RefSeq" id="XP_002419288.1">
    <property type="nucleotide sequence ID" value="XM_002419243.1"/>
</dbReference>
<keyword evidence="5" id="KW-1185">Reference proteome</keyword>
<gene>
    <name evidence="3" type="ordered locus">Cd36_83670</name>
    <name evidence="4" type="ORF">CD36_83670</name>
</gene>
<dbReference type="EMBL" id="FM992690">
    <property type="protein sequence ID" value="CAX42879.1"/>
    <property type="molecule type" value="Genomic_DNA"/>
</dbReference>
<evidence type="ECO:0000313" key="5">
    <source>
        <dbReference type="Proteomes" id="UP000002605"/>
    </source>
</evidence>
<feature type="region of interest" description="Disordered" evidence="2">
    <location>
        <begin position="654"/>
        <end position="674"/>
    </location>
</feature>
<evidence type="ECO:0000256" key="2">
    <source>
        <dbReference type="SAM" id="MobiDB-lite"/>
    </source>
</evidence>
<dbReference type="Pfam" id="PF11496">
    <property type="entry name" value="HDA2-3"/>
    <property type="match status" value="1"/>
</dbReference>
<dbReference type="VEuPathDB" id="FungiDB:CD36_83670"/>
<feature type="coiled-coil region" evidence="1">
    <location>
        <begin position="536"/>
        <end position="598"/>
    </location>
</feature>
<dbReference type="Gene3D" id="3.40.50.12360">
    <property type="match status" value="1"/>
</dbReference>
<accession>B9WDX1</accession>
<sequence length="674" mass="77640">MNLLDMLSKDPPSSLYNPEPEVNIQNNAISFNSNGISNGISISESQDTSTINNDSNSNNNNNNNSSSSTPNIIYLPTLLTELQKSLVEMTLHLFSSELLNTVRSKRLRTSIDNLLDSSNTIEESDKNTNENKISLCFEQLSMICNHPSLLIDHFIPKKMLLSETIERQLNLSGKLEILNRIIDTLIEEKPSKGYRIIVVANNVKELELVEGIVLGKTLYYINSANAKLFEDRRFIPDLKDKSSNKIFINLLTTQQLYNNYVSDKDGESYDLIFSFDPNLDAQTPSIEIFQLENNNQCPILVPIPVFTLEHIGLQLPQPRQIDFTDSIDTALNKWRVKCINTLVVNFFNLDEMSKEFFTENYGLNMKEFWNLMHNDRQSLSKLIQTYNDQLVLSFSDDKLIKKLNSFYNRYGSGGFDQISDANCHLFKSKLAEAVYQKFMDIDKEIEEIELNLNGKREFETARQLHYDDDEDFVASTYKRFKRLNDDASVSDRKLARVDTDLTKQKHKLIALNNKLEYLMDISDDELTDDELNDDEETSQTRTLESLQQKVEKLKQEFNRINEECDATREKYQSSSSVALQLSQKLIRLKQQNEKIDRKISGPGMAQLPELIEKDALLSYELKLKHLEKKNEFMQQFFSSKIESLYQERQQLLENSGSGANNRQNNRASRAATPL</sequence>
<dbReference type="GO" id="GO:0070823">
    <property type="term" value="C:HDA1 complex"/>
    <property type="evidence" value="ECO:0007669"/>
    <property type="project" value="InterPro"/>
</dbReference>
<keyword evidence="1" id="KW-0175">Coiled coil</keyword>
<dbReference type="AlphaFoldDB" id="B9WDX1"/>
<dbReference type="InterPro" id="IPR038609">
    <property type="entry name" value="HDA1_su2/3_sf"/>
</dbReference>